<feature type="compositionally biased region" description="Basic and acidic residues" evidence="2">
    <location>
        <begin position="557"/>
        <end position="582"/>
    </location>
</feature>
<dbReference type="EMBL" id="QEAP01000489">
    <property type="protein sequence ID" value="TPX65438.1"/>
    <property type="molecule type" value="Genomic_DNA"/>
</dbReference>
<keyword evidence="1" id="KW-0175">Coiled coil</keyword>
<protein>
    <recommendedName>
        <fullName evidence="5">Sfi1 spindle body domain-containing protein</fullName>
    </recommendedName>
</protein>
<proteinExistence type="predicted"/>
<organism evidence="3 4">
    <name type="scientific">Chytriomyces confervae</name>
    <dbReference type="NCBI Taxonomy" id="246404"/>
    <lineage>
        <taxon>Eukaryota</taxon>
        <taxon>Fungi</taxon>
        <taxon>Fungi incertae sedis</taxon>
        <taxon>Chytridiomycota</taxon>
        <taxon>Chytridiomycota incertae sedis</taxon>
        <taxon>Chytridiomycetes</taxon>
        <taxon>Chytridiales</taxon>
        <taxon>Chytriomycetaceae</taxon>
        <taxon>Chytriomyces</taxon>
    </lineage>
</organism>
<evidence type="ECO:0000256" key="1">
    <source>
        <dbReference type="SAM" id="Coils"/>
    </source>
</evidence>
<feature type="compositionally biased region" description="Polar residues" evidence="2">
    <location>
        <begin position="195"/>
        <end position="208"/>
    </location>
</feature>
<evidence type="ECO:0000256" key="2">
    <source>
        <dbReference type="SAM" id="MobiDB-lite"/>
    </source>
</evidence>
<evidence type="ECO:0008006" key="5">
    <source>
        <dbReference type="Google" id="ProtNLM"/>
    </source>
</evidence>
<comment type="caution">
    <text evidence="3">The sequence shown here is derived from an EMBL/GenBank/DDBJ whole genome shotgun (WGS) entry which is preliminary data.</text>
</comment>
<feature type="region of interest" description="Disordered" evidence="2">
    <location>
        <begin position="452"/>
        <end position="480"/>
    </location>
</feature>
<reference evidence="3 4" key="1">
    <citation type="journal article" date="2019" name="Sci. Rep.">
        <title>Comparative genomics of chytrid fungi reveal insights into the obligate biotrophic and pathogenic lifestyle of Synchytrium endobioticum.</title>
        <authorList>
            <person name="van de Vossenberg B.T.L.H."/>
            <person name="Warris S."/>
            <person name="Nguyen H.D.T."/>
            <person name="van Gent-Pelzer M.P.E."/>
            <person name="Joly D.L."/>
            <person name="van de Geest H.C."/>
            <person name="Bonants P.J.M."/>
            <person name="Smith D.S."/>
            <person name="Levesque C.A."/>
            <person name="van der Lee T.A.J."/>
        </authorList>
    </citation>
    <scope>NUCLEOTIDE SEQUENCE [LARGE SCALE GENOMIC DNA]</scope>
    <source>
        <strain evidence="3 4">CBS 675.73</strain>
    </source>
</reference>
<gene>
    <name evidence="3" type="ORF">CcCBS67573_g08122</name>
</gene>
<name>A0A507EQI7_9FUNG</name>
<keyword evidence="4" id="KW-1185">Reference proteome</keyword>
<dbReference type="Proteomes" id="UP000320333">
    <property type="component" value="Unassembled WGS sequence"/>
</dbReference>
<sequence length="837" mass="97661">MWRSAAFAESHNETPHGHDYDDAYQDICPQTGVNLRIASAATTPAHGTTSTEYLLEQLRGQKPLHTPAYSSVTGKPLFSGDRYEARRSIEPSVTEAQSEFRIDAMAFETLVAENSDDVMIEARSLLRQWIENEPVSIDDDVSSRVSMREPEALVGHLMLTDEETSTMRRRLHEIVGCEQPTTQKTVSTMLPKPAASQTRRTSMDTRQSLAKHRRELAELQRLSNLETKIDLRHHSIRQNDSERISSENTCHRMEKWESEVTRKAEEKESKMLIDRDRIQTRKERESLLEAKKEQKRLEDQAKYDAELARRKYEEKERKRSIGLAKAEEFVARSSNGQENESPECHGIAGMEVIESHLGRMEDCSKEKRGAKAEQLAAAMKKNHENQVKADRHFRITTISKVYLAWHTWHKIEMENKKLLQRHQERSQKMKDFLVALEKDVCEARREKKCEPSSTAPTIISPSDISRSTQQSTPLAKEVSCESSPSLLKIRRTKLKEISFKSEANPQVIKPDLTAPHHVTTHPVAPAAEQTTPLKETVQSLAPKKAKIKSLKPPDILEQMKQRESERLERKNAAEEKRKAREAEIRAEKEAVEQQKRDAEEAERKRFMNQKLEERRLAKLAEDEKLKEKEKRLLSLAKANAHNQKRLAKAQGILPWKILVTLHKQDEQLAANFRRKWDMRDPLLQWRRKLDIKWQKTEHAAKCLYDQKQTVNMWTIFRSRFTAQTELKKTAVLFSDHQRRKQVLGSWRQKTKESIFGRLQAEREKEIAADKLAMRLMPKRILRKWFAITREIKEERWREWRRQQLRSRIKEMLSASTFEEKLKRDFTPVRTFHSDIAE</sequence>
<feature type="region of interest" description="Disordered" evidence="2">
    <location>
        <begin position="539"/>
        <end position="582"/>
    </location>
</feature>
<feature type="coiled-coil region" evidence="1">
    <location>
        <begin position="280"/>
        <end position="318"/>
    </location>
</feature>
<dbReference type="AlphaFoldDB" id="A0A507EQI7"/>
<evidence type="ECO:0000313" key="3">
    <source>
        <dbReference type="EMBL" id="TPX65438.1"/>
    </source>
</evidence>
<evidence type="ECO:0000313" key="4">
    <source>
        <dbReference type="Proteomes" id="UP000320333"/>
    </source>
</evidence>
<dbReference type="OrthoDB" id="2162701at2759"/>
<feature type="region of interest" description="Disordered" evidence="2">
    <location>
        <begin position="182"/>
        <end position="209"/>
    </location>
</feature>
<feature type="compositionally biased region" description="Low complexity" evidence="2">
    <location>
        <begin position="452"/>
        <end position="465"/>
    </location>
</feature>
<accession>A0A507EQI7</accession>